<evidence type="ECO:0000313" key="6">
    <source>
        <dbReference type="Proteomes" id="UP000029223"/>
    </source>
</evidence>
<keyword evidence="1" id="KW-0238">DNA-binding</keyword>
<feature type="coiled-coil region" evidence="3">
    <location>
        <begin position="376"/>
        <end position="429"/>
    </location>
</feature>
<evidence type="ECO:0000313" key="5">
    <source>
        <dbReference type="EMBL" id="GAL28506.1"/>
    </source>
</evidence>
<keyword evidence="2" id="KW-0233">DNA recombination</keyword>
<name>A0ABQ0JIB0_9VIBR</name>
<dbReference type="Pfam" id="PF13408">
    <property type="entry name" value="Zn_ribbon_recom"/>
    <property type="match status" value="1"/>
</dbReference>
<keyword evidence="6" id="KW-1185">Reference proteome</keyword>
<reference evidence="6" key="1">
    <citation type="submission" date="2014-09" db="EMBL/GenBank/DDBJ databases">
        <title>Vibrio variabilis JCM 19239. (C206) whole genome shotgun sequence.</title>
        <authorList>
            <person name="Sawabe T."/>
            <person name="Meirelles P."/>
            <person name="Nakanishi M."/>
            <person name="Sayaka M."/>
            <person name="Hattori M."/>
            <person name="Ohkuma M."/>
        </authorList>
    </citation>
    <scope>NUCLEOTIDE SEQUENCE [LARGE SCALE GENOMIC DNA]</scope>
    <source>
        <strain evidence="6">JCM 19239</strain>
    </source>
</reference>
<reference evidence="6" key="2">
    <citation type="submission" date="2014-09" db="EMBL/GenBank/DDBJ databases">
        <authorList>
            <consortium name="NBRP consortium"/>
            <person name="Sawabe T."/>
            <person name="Meirelles P."/>
            <person name="Nakanishi M."/>
            <person name="Sayaka M."/>
            <person name="Hattori M."/>
            <person name="Ohkuma M."/>
        </authorList>
    </citation>
    <scope>NUCLEOTIDE SEQUENCE [LARGE SCALE GENOMIC DNA]</scope>
    <source>
        <strain evidence="6">JCM 19239</strain>
    </source>
</reference>
<dbReference type="InterPro" id="IPR011109">
    <property type="entry name" value="DNA_bind_recombinase_dom"/>
</dbReference>
<organism evidence="5 6">
    <name type="scientific">Vibrio variabilis</name>
    <dbReference type="NCBI Taxonomy" id="990271"/>
    <lineage>
        <taxon>Bacteria</taxon>
        <taxon>Pseudomonadati</taxon>
        <taxon>Pseudomonadota</taxon>
        <taxon>Gammaproteobacteria</taxon>
        <taxon>Vibrionales</taxon>
        <taxon>Vibrionaceae</taxon>
        <taxon>Vibrio</taxon>
    </lineage>
</organism>
<dbReference type="Pfam" id="PF07508">
    <property type="entry name" value="Recombinase"/>
    <property type="match status" value="1"/>
</dbReference>
<evidence type="ECO:0000256" key="2">
    <source>
        <dbReference type="ARBA" id="ARBA00023172"/>
    </source>
</evidence>
<dbReference type="InterPro" id="IPR006119">
    <property type="entry name" value="Resolv_N"/>
</dbReference>
<evidence type="ECO:0000256" key="1">
    <source>
        <dbReference type="ARBA" id="ARBA00023125"/>
    </source>
</evidence>
<accession>A0ABQ0JIB0</accession>
<dbReference type="SMART" id="SM00857">
    <property type="entry name" value="Resolvase"/>
    <property type="match status" value="1"/>
</dbReference>
<dbReference type="InterPro" id="IPR036162">
    <property type="entry name" value="Resolvase-like_N_sf"/>
</dbReference>
<dbReference type="PANTHER" id="PTHR30461:SF2">
    <property type="entry name" value="SERINE RECOMBINASE PINE-RELATED"/>
    <property type="match status" value="1"/>
</dbReference>
<comment type="caution">
    <text evidence="5">The sequence shown here is derived from an EMBL/GenBank/DDBJ whole genome shotgun (WGS) entry which is preliminary data.</text>
</comment>
<dbReference type="Gene3D" id="3.40.50.1390">
    <property type="entry name" value="Resolvase, N-terminal catalytic domain"/>
    <property type="match status" value="1"/>
</dbReference>
<dbReference type="InterPro" id="IPR038109">
    <property type="entry name" value="DNA_bind_recomb_sf"/>
</dbReference>
<sequence>MKYLFEYRRVSSKKQLSGEGMEIQQIDETLRQQLCNEHDLQPYNRVFDDAGVSAFSKDITNRPAFNELLSVINQPDVSQESIVVLYNWDRLSRQDVHTAMTTLMQVTAKVRLFIVSENRLFDKSDPDLMVSLMMALVGLARAGDESAMKSKRTKGNALSLITAHQNNEPSSRNEYGHARAIHSVGSLPWWVDSKDGFIKLNEPLADTIRQIVQFAIDGWGAKRILDWLNSECTVAPPAGGHWDYGIISRLSKRKTLYGYYALNIGDTEYVLEDYVPPVIDEVTYWQYVEAKSKRTHSRASKNNVHLLTGFGVTKCRHCGGSMAGTYKGGKVRLYCITASRQSHLCEQWSCTSEPIEKAILDNIPQLLMPLSNATDNSAVEASLRLSEQRLKEAEQSMLAAPSAALARVLGQLEQEVETKRTEYEQALRETPLPIDTTIPDDFDGKRELLRRMYERIFIYRVKKFEYLITTQTKAGTFNHIYMRLGNVLKVGSMFHDVADEFAMLDTNNFFPFVASGGLELWKNMDGCFANREETYIVN</sequence>
<dbReference type="InterPro" id="IPR050639">
    <property type="entry name" value="SSR_resolvase"/>
</dbReference>
<proteinExistence type="predicted"/>
<dbReference type="InterPro" id="IPR025827">
    <property type="entry name" value="Zn_ribbon_recom_dom"/>
</dbReference>
<dbReference type="Gene3D" id="3.90.1750.20">
    <property type="entry name" value="Putative Large Serine Recombinase, Chain B, Domain 2"/>
    <property type="match status" value="1"/>
</dbReference>
<keyword evidence="3" id="KW-0175">Coiled coil</keyword>
<protein>
    <submittedName>
        <fullName evidence="5">Phage recombinase putative</fullName>
    </submittedName>
</protein>
<gene>
    <name evidence="5" type="ORF">JCM19239_1582</name>
</gene>
<dbReference type="Pfam" id="PF00239">
    <property type="entry name" value="Resolvase"/>
    <property type="match status" value="1"/>
</dbReference>
<evidence type="ECO:0000259" key="4">
    <source>
        <dbReference type="PROSITE" id="PS51737"/>
    </source>
</evidence>
<dbReference type="EMBL" id="BBMS01000044">
    <property type="protein sequence ID" value="GAL28506.1"/>
    <property type="molecule type" value="Genomic_DNA"/>
</dbReference>
<evidence type="ECO:0000256" key="3">
    <source>
        <dbReference type="SAM" id="Coils"/>
    </source>
</evidence>
<dbReference type="SUPFAM" id="SSF53041">
    <property type="entry name" value="Resolvase-like"/>
    <property type="match status" value="1"/>
</dbReference>
<feature type="domain" description="Recombinase" evidence="4">
    <location>
        <begin position="188"/>
        <end position="298"/>
    </location>
</feature>
<dbReference type="PANTHER" id="PTHR30461">
    <property type="entry name" value="DNA-INVERTASE FROM LAMBDOID PROPHAGE"/>
    <property type="match status" value="1"/>
</dbReference>
<dbReference type="PROSITE" id="PS51737">
    <property type="entry name" value="RECOMBINASE_DNA_BIND"/>
    <property type="match status" value="1"/>
</dbReference>
<dbReference type="CDD" id="cd00338">
    <property type="entry name" value="Ser_Recombinase"/>
    <property type="match status" value="1"/>
</dbReference>
<dbReference type="Proteomes" id="UP000029223">
    <property type="component" value="Unassembled WGS sequence"/>
</dbReference>